<protein>
    <recommendedName>
        <fullName evidence="4 13">Cytidine deaminase</fullName>
        <ecNumber evidence="4 13">3.5.4.5</ecNumber>
    </recommendedName>
    <alternativeName>
        <fullName evidence="8 13">Cytidine aminohydrolase</fullName>
    </alternativeName>
</protein>
<dbReference type="GO" id="GO:0042802">
    <property type="term" value="F:identical protein binding"/>
    <property type="evidence" value="ECO:0007669"/>
    <property type="project" value="UniProtKB-ARBA"/>
</dbReference>
<evidence type="ECO:0000256" key="4">
    <source>
        <dbReference type="ARBA" id="ARBA00012783"/>
    </source>
</evidence>
<evidence type="ECO:0000256" key="6">
    <source>
        <dbReference type="ARBA" id="ARBA00022801"/>
    </source>
</evidence>
<evidence type="ECO:0000313" key="16">
    <source>
        <dbReference type="Proteomes" id="UP000008983"/>
    </source>
</evidence>
<dbReference type="GO" id="GO:0008270">
    <property type="term" value="F:zinc ion binding"/>
    <property type="evidence" value="ECO:0007669"/>
    <property type="project" value="UniProtKB-UniRule"/>
</dbReference>
<evidence type="ECO:0000256" key="5">
    <source>
        <dbReference type="ARBA" id="ARBA00022723"/>
    </source>
</evidence>
<dbReference type="OMA" id="RFITPCG"/>
<dbReference type="CDD" id="cd01283">
    <property type="entry name" value="cytidine_deaminase"/>
    <property type="match status" value="1"/>
</dbReference>
<dbReference type="PANTHER" id="PTHR11644:SF2">
    <property type="entry name" value="CYTIDINE DEAMINASE"/>
    <property type="match status" value="1"/>
</dbReference>
<name>G0QKS7_ICHMU</name>
<evidence type="ECO:0000256" key="3">
    <source>
        <dbReference type="ARBA" id="ARBA00006576"/>
    </source>
</evidence>
<sequence>MQQSFKQLQQTQYNQEQIKQYINEVRQIKEEYSYAPYSKFHVGSLVIDQNDKKYIGVNVENASYGLSICAERNAIFTGVSQGLKKIKLIVVNCNTIKVGSPCGACRQVIAEFSDDKTIIICSNEQDQYEITDLQGILPGAFTPKDLEQPKKGIIY</sequence>
<feature type="domain" description="CMP/dCMP-type deaminase" evidence="14">
    <location>
        <begin position="17"/>
        <end position="144"/>
    </location>
</feature>
<dbReference type="InterPro" id="IPR016192">
    <property type="entry name" value="APOBEC/CMP_deaminase_Zn-bd"/>
</dbReference>
<feature type="active site" description="Proton donor" evidence="10">
    <location>
        <position position="71"/>
    </location>
</feature>
<dbReference type="GO" id="GO:0055086">
    <property type="term" value="P:nucleobase-containing small molecule metabolic process"/>
    <property type="evidence" value="ECO:0007669"/>
    <property type="project" value="UniProtKB-ARBA"/>
</dbReference>
<accession>G0QKS7</accession>
<organism evidence="15 16">
    <name type="scientific">Ichthyophthirius multifiliis</name>
    <name type="common">White spot disease agent</name>
    <name type="synonym">Ich</name>
    <dbReference type="NCBI Taxonomy" id="5932"/>
    <lineage>
        <taxon>Eukaryota</taxon>
        <taxon>Sar</taxon>
        <taxon>Alveolata</taxon>
        <taxon>Ciliophora</taxon>
        <taxon>Intramacronucleata</taxon>
        <taxon>Oligohymenophorea</taxon>
        <taxon>Hymenostomatida</taxon>
        <taxon>Ophryoglenina</taxon>
        <taxon>Ichthyophthirius</taxon>
    </lineage>
</organism>
<dbReference type="InterPro" id="IPR006262">
    <property type="entry name" value="Cyt_deam_tetra"/>
</dbReference>
<dbReference type="NCBIfam" id="NF004064">
    <property type="entry name" value="PRK05578.1"/>
    <property type="match status" value="1"/>
</dbReference>
<dbReference type="Proteomes" id="UP000008983">
    <property type="component" value="Unassembled WGS sequence"/>
</dbReference>
<evidence type="ECO:0000256" key="10">
    <source>
        <dbReference type="PIRSR" id="PIRSR606262-1"/>
    </source>
</evidence>
<dbReference type="OrthoDB" id="414540at2759"/>
<dbReference type="EC" id="3.5.4.5" evidence="4 13"/>
<evidence type="ECO:0000256" key="13">
    <source>
        <dbReference type="RuleBase" id="RU364006"/>
    </source>
</evidence>
<dbReference type="PROSITE" id="PS51747">
    <property type="entry name" value="CYT_DCMP_DEAMINASES_2"/>
    <property type="match status" value="1"/>
</dbReference>
<keyword evidence="6 13" id="KW-0378">Hydrolase</keyword>
<feature type="binding site" evidence="12">
    <location>
        <position position="102"/>
    </location>
    <ligand>
        <name>Zn(2+)</name>
        <dbReference type="ChEBI" id="CHEBI:29105"/>
        <note>catalytic</note>
    </ligand>
</feature>
<evidence type="ECO:0000256" key="11">
    <source>
        <dbReference type="PIRSR" id="PIRSR606262-2"/>
    </source>
</evidence>
<comment type="catalytic activity">
    <reaction evidence="13">
        <text>2'-deoxycytidine + H2O + H(+) = 2'-deoxyuridine + NH4(+)</text>
        <dbReference type="Rhea" id="RHEA:13433"/>
        <dbReference type="ChEBI" id="CHEBI:15377"/>
        <dbReference type="ChEBI" id="CHEBI:15378"/>
        <dbReference type="ChEBI" id="CHEBI:15698"/>
        <dbReference type="ChEBI" id="CHEBI:16450"/>
        <dbReference type="ChEBI" id="CHEBI:28938"/>
        <dbReference type="EC" id="3.5.4.5"/>
    </reaction>
</comment>
<feature type="binding site" evidence="12">
    <location>
        <position position="69"/>
    </location>
    <ligand>
        <name>Zn(2+)</name>
        <dbReference type="ChEBI" id="CHEBI:29105"/>
        <note>catalytic</note>
    </ligand>
</feature>
<keyword evidence="7 12" id="KW-0862">Zinc</keyword>
<comment type="function">
    <text evidence="2 13">This enzyme scavenges exogenous and endogenous cytidine and 2'-deoxycytidine for UMP synthesis.</text>
</comment>
<dbReference type="InterPro" id="IPR016193">
    <property type="entry name" value="Cytidine_deaminase-like"/>
</dbReference>
<dbReference type="EMBL" id="GL983184">
    <property type="protein sequence ID" value="EGR34179.1"/>
    <property type="molecule type" value="Genomic_DNA"/>
</dbReference>
<evidence type="ECO:0000256" key="8">
    <source>
        <dbReference type="ARBA" id="ARBA00032005"/>
    </source>
</evidence>
<evidence type="ECO:0000256" key="12">
    <source>
        <dbReference type="PIRSR" id="PIRSR606262-3"/>
    </source>
</evidence>
<evidence type="ECO:0000259" key="14">
    <source>
        <dbReference type="PROSITE" id="PS51747"/>
    </source>
</evidence>
<dbReference type="Gene3D" id="3.40.140.10">
    <property type="entry name" value="Cytidine Deaminase, domain 2"/>
    <property type="match status" value="1"/>
</dbReference>
<dbReference type="STRING" id="857967.G0QKS7"/>
<dbReference type="GO" id="GO:0072527">
    <property type="term" value="P:pyrimidine-containing compound metabolic process"/>
    <property type="evidence" value="ECO:0007669"/>
    <property type="project" value="UniProtKB-ARBA"/>
</dbReference>
<dbReference type="FunFam" id="3.40.140.10:FF:000008">
    <property type="entry name" value="Cytidine deaminase"/>
    <property type="match status" value="1"/>
</dbReference>
<dbReference type="Pfam" id="PF00383">
    <property type="entry name" value="dCMP_cyt_deam_1"/>
    <property type="match status" value="1"/>
</dbReference>
<evidence type="ECO:0000313" key="15">
    <source>
        <dbReference type="EMBL" id="EGR34179.1"/>
    </source>
</evidence>
<gene>
    <name evidence="15" type="ORF">IMG5_021320</name>
</gene>
<dbReference type="eggNOG" id="KOG0833">
    <property type="taxonomic scope" value="Eukaryota"/>
</dbReference>
<dbReference type="GO" id="GO:0004126">
    <property type="term" value="F:cytidine deaminase activity"/>
    <property type="evidence" value="ECO:0007669"/>
    <property type="project" value="UniProtKB-UniRule"/>
</dbReference>
<dbReference type="RefSeq" id="XP_004039483.1">
    <property type="nucleotide sequence ID" value="XM_004039435.1"/>
</dbReference>
<dbReference type="NCBIfam" id="TIGR01354">
    <property type="entry name" value="cyt_deam_tetra"/>
    <property type="match status" value="1"/>
</dbReference>
<feature type="binding site" evidence="12">
    <location>
        <position position="105"/>
    </location>
    <ligand>
        <name>Zn(2+)</name>
        <dbReference type="ChEBI" id="CHEBI:29105"/>
        <note>catalytic</note>
    </ligand>
</feature>
<dbReference type="InterPro" id="IPR050202">
    <property type="entry name" value="Cyt/Deoxycyt_deaminase"/>
</dbReference>
<dbReference type="GeneID" id="14910371"/>
<comment type="cofactor">
    <cofactor evidence="1 12 13">
        <name>Zn(2+)</name>
        <dbReference type="ChEBI" id="CHEBI:29105"/>
    </cofactor>
</comment>
<dbReference type="InterPro" id="IPR002125">
    <property type="entry name" value="CMP_dCMP_dom"/>
</dbReference>
<dbReference type="SUPFAM" id="SSF53927">
    <property type="entry name" value="Cytidine deaminase-like"/>
    <property type="match status" value="1"/>
</dbReference>
<dbReference type="GO" id="GO:0005829">
    <property type="term" value="C:cytosol"/>
    <property type="evidence" value="ECO:0007669"/>
    <property type="project" value="TreeGrafter"/>
</dbReference>
<dbReference type="AlphaFoldDB" id="G0QKS7"/>
<dbReference type="PANTHER" id="PTHR11644">
    <property type="entry name" value="CYTIDINE DEAMINASE"/>
    <property type="match status" value="1"/>
</dbReference>
<reference evidence="15 16" key="1">
    <citation type="submission" date="2011-07" db="EMBL/GenBank/DDBJ databases">
        <authorList>
            <person name="Coyne R."/>
            <person name="Brami D."/>
            <person name="Johnson J."/>
            <person name="Hostetler J."/>
            <person name="Hannick L."/>
            <person name="Clark T."/>
            <person name="Cassidy-Hanley D."/>
            <person name="Inman J."/>
        </authorList>
    </citation>
    <scope>NUCLEOTIDE SEQUENCE [LARGE SCALE GENOMIC DNA]</scope>
    <source>
        <strain evidence="15 16">G5</strain>
    </source>
</reference>
<proteinExistence type="inferred from homology"/>
<comment type="similarity">
    <text evidence="3 13">Belongs to the cytidine and deoxycytidylate deaminase family.</text>
</comment>
<dbReference type="PROSITE" id="PS00903">
    <property type="entry name" value="CYT_DCMP_DEAMINASES_1"/>
    <property type="match status" value="1"/>
</dbReference>
<comment type="catalytic activity">
    <reaction evidence="9 13">
        <text>cytidine + H2O + H(+) = uridine + NH4(+)</text>
        <dbReference type="Rhea" id="RHEA:16069"/>
        <dbReference type="ChEBI" id="CHEBI:15377"/>
        <dbReference type="ChEBI" id="CHEBI:15378"/>
        <dbReference type="ChEBI" id="CHEBI:16704"/>
        <dbReference type="ChEBI" id="CHEBI:17562"/>
        <dbReference type="ChEBI" id="CHEBI:28938"/>
        <dbReference type="EC" id="3.5.4.5"/>
    </reaction>
</comment>
<evidence type="ECO:0000256" key="2">
    <source>
        <dbReference type="ARBA" id="ARBA00003949"/>
    </source>
</evidence>
<keyword evidence="16" id="KW-1185">Reference proteome</keyword>
<keyword evidence="5 12" id="KW-0479">Metal-binding</keyword>
<feature type="binding site" evidence="11">
    <location>
        <begin position="58"/>
        <end position="64"/>
    </location>
    <ligand>
        <name>substrate</name>
    </ligand>
</feature>
<dbReference type="InParanoid" id="G0QKS7"/>
<evidence type="ECO:0000256" key="7">
    <source>
        <dbReference type="ARBA" id="ARBA00022833"/>
    </source>
</evidence>
<evidence type="ECO:0000256" key="1">
    <source>
        <dbReference type="ARBA" id="ARBA00001947"/>
    </source>
</evidence>
<evidence type="ECO:0000256" key="9">
    <source>
        <dbReference type="ARBA" id="ARBA00049558"/>
    </source>
</evidence>